<gene>
    <name evidence="2" type="ORF">HPA02_23560</name>
</gene>
<reference evidence="2 3" key="1">
    <citation type="submission" date="2019-07" db="EMBL/GenBank/DDBJ databases">
        <title>Whole genome shotgun sequence of Halomonas pacifica NBRC 102220.</title>
        <authorList>
            <person name="Hosoyama A."/>
            <person name="Uohara A."/>
            <person name="Ohji S."/>
            <person name="Ichikawa N."/>
        </authorList>
    </citation>
    <scope>NUCLEOTIDE SEQUENCE [LARGE SCALE GENOMIC DNA]</scope>
    <source>
        <strain evidence="2 3">NBRC 102220</strain>
    </source>
</reference>
<evidence type="ECO:0000259" key="1">
    <source>
        <dbReference type="Pfam" id="PF01593"/>
    </source>
</evidence>
<dbReference type="RefSeq" id="WP_146803412.1">
    <property type="nucleotide sequence ID" value="NZ_BJUK01000027.1"/>
</dbReference>
<evidence type="ECO:0000313" key="2">
    <source>
        <dbReference type="EMBL" id="GEK48073.1"/>
    </source>
</evidence>
<dbReference type="InterPro" id="IPR036188">
    <property type="entry name" value="FAD/NAD-bd_sf"/>
</dbReference>
<sequence length="342" mass="36634">MPSIAIIGAGLAGLACARALQERGLDTTLFDKARGPGGRLSSRRLPEAIVDIGAQYFTARHADFRRVLSGWQDSGLVAPWPEALWAQEGQDAAPREDGIPRYCAVPRMSALSRHLAEGLRLHARTRIQALHRDGQAWWLESDSGERFGPFAAVAIGAPPPQAQALVAAHDAELARACGEIEQAPCWAAYALFDAPLPVAWQALRPGRGPLAFVGRNHTKPGRDRQGESLTLHATPTWSRDHLALSPEAAATALLDALAAILPASARPDTPRLLGAHRWRYARPICPAEGPGFRLTRHGLGLCGDGWTEGRVEDAWRSGHLLGRALAELTPASPIGGTQCPTP</sequence>
<proteinExistence type="predicted"/>
<comment type="caution">
    <text evidence="2">The sequence shown here is derived from an EMBL/GenBank/DDBJ whole genome shotgun (WGS) entry which is preliminary data.</text>
</comment>
<dbReference type="AlphaFoldDB" id="A0A510X9J0"/>
<dbReference type="PANTHER" id="PTHR16128:SF5">
    <property type="entry name" value="FAD_NAD(P)-BINDING OXIDOREDUCTASE FAMILY PROTEIN"/>
    <property type="match status" value="1"/>
</dbReference>
<dbReference type="EMBL" id="BJUK01000027">
    <property type="protein sequence ID" value="GEK48073.1"/>
    <property type="molecule type" value="Genomic_DNA"/>
</dbReference>
<organism evidence="2 3">
    <name type="scientific">Bisbaumannia pacifica</name>
    <dbReference type="NCBI Taxonomy" id="77098"/>
    <lineage>
        <taxon>Bacteria</taxon>
        <taxon>Pseudomonadati</taxon>
        <taxon>Pseudomonadota</taxon>
        <taxon>Gammaproteobacteria</taxon>
        <taxon>Oceanospirillales</taxon>
        <taxon>Halomonadaceae</taxon>
        <taxon>Bisbaumannia</taxon>
    </lineage>
</organism>
<dbReference type="PRINTS" id="PR00419">
    <property type="entry name" value="ADXRDTASE"/>
</dbReference>
<keyword evidence="3" id="KW-1185">Reference proteome</keyword>
<dbReference type="PANTHER" id="PTHR16128">
    <property type="entry name" value="FAD/NAD(P)-BINDING OXIDOREDUCTASE FAMILY PROTEIN"/>
    <property type="match status" value="1"/>
</dbReference>
<dbReference type="Gene3D" id="3.90.660.10">
    <property type="match status" value="1"/>
</dbReference>
<name>A0A510X9J0_9GAMM</name>
<accession>A0A510X9J0</accession>
<dbReference type="GO" id="GO:0016491">
    <property type="term" value="F:oxidoreductase activity"/>
    <property type="evidence" value="ECO:0007669"/>
    <property type="project" value="InterPro"/>
</dbReference>
<evidence type="ECO:0000313" key="3">
    <source>
        <dbReference type="Proteomes" id="UP000321275"/>
    </source>
</evidence>
<dbReference type="Pfam" id="PF01593">
    <property type="entry name" value="Amino_oxidase"/>
    <property type="match status" value="1"/>
</dbReference>
<dbReference type="InterPro" id="IPR002937">
    <property type="entry name" value="Amino_oxidase"/>
</dbReference>
<dbReference type="SUPFAM" id="SSF51905">
    <property type="entry name" value="FAD/NAD(P)-binding domain"/>
    <property type="match status" value="1"/>
</dbReference>
<feature type="domain" description="Amine oxidase" evidence="1">
    <location>
        <begin position="108"/>
        <end position="319"/>
    </location>
</feature>
<dbReference type="Gene3D" id="3.50.50.60">
    <property type="entry name" value="FAD/NAD(P)-binding domain"/>
    <property type="match status" value="1"/>
</dbReference>
<dbReference type="OrthoDB" id="5792777at2"/>
<dbReference type="Proteomes" id="UP000321275">
    <property type="component" value="Unassembled WGS sequence"/>
</dbReference>
<protein>
    <submittedName>
        <fullName evidence="2">FAD-dependent oxidoreductase</fullName>
    </submittedName>
</protein>
<dbReference type="Pfam" id="PF13450">
    <property type="entry name" value="NAD_binding_8"/>
    <property type="match status" value="1"/>
</dbReference>